<reference evidence="3 4" key="1">
    <citation type="submission" date="2016-10" db="EMBL/GenBank/DDBJ databases">
        <authorList>
            <person name="de Groot N.N."/>
        </authorList>
    </citation>
    <scope>NUCLEOTIDE SEQUENCE [LARGE SCALE GENOMIC DNA]</scope>
    <source>
        <strain evidence="3 4">DSM 2784</strain>
    </source>
</reference>
<proteinExistence type="predicted"/>
<name>A0A1G5RRY0_9FIRM</name>
<accession>A0A1G5RRY0</accession>
<dbReference type="PANTHER" id="PTHR34351:SF2">
    <property type="entry name" value="DUF58 DOMAIN-CONTAINING PROTEIN"/>
    <property type="match status" value="1"/>
</dbReference>
<evidence type="ECO:0000259" key="2">
    <source>
        <dbReference type="Pfam" id="PF01882"/>
    </source>
</evidence>
<gene>
    <name evidence="3" type="ORF">SAMN03080599_00327</name>
</gene>
<dbReference type="OrthoDB" id="9778037at2"/>
<keyword evidence="1" id="KW-0472">Membrane</keyword>
<dbReference type="Proteomes" id="UP000199208">
    <property type="component" value="Unassembled WGS sequence"/>
</dbReference>
<sequence length="422" mass="47799">MTRVVEVNPGAMVKVLAVVAGALFLVLITGSKFFYLVAALVLGVLLMDGLVLWFNIVFLVSTFHISTSVLTAGDTLTIQYRILNNSILPIFHLSVKPVISKELGEVAFDFRHYAFRPYEIQQIERQLKCDRRGFYTAGEIVMKLSDPLKVFTWTKTRLKPIEVAVYPRVYPYQRQRIEAIELFGARRSRDQHKTDKTSVKSVRKYLEGDSARMIHWPLTAKMGEIQVKEYASSSSNKTYVFVDGYLQTEKVYESQMPAANKEAALLADGIAEMAASILTALLKDACDTVMVINDRRRTEAHGRNYRHLSSFMEKLTAFIPDGALSFSEFLKRESSRFQDGAELILVCGPLNSEMLETLRGLVKRNFRVFCYSLDFNLVFEAEAVTHALEVSKTLDFGIWALAGLKIFKLSEAREVSRDAPKR</sequence>
<keyword evidence="1" id="KW-1133">Transmembrane helix</keyword>
<organism evidence="3 4">
    <name type="scientific">Acidaminobacter hydrogenoformans DSM 2784</name>
    <dbReference type="NCBI Taxonomy" id="1120920"/>
    <lineage>
        <taxon>Bacteria</taxon>
        <taxon>Bacillati</taxon>
        <taxon>Bacillota</taxon>
        <taxon>Clostridia</taxon>
        <taxon>Peptostreptococcales</taxon>
        <taxon>Acidaminobacteraceae</taxon>
        <taxon>Acidaminobacter</taxon>
    </lineage>
</organism>
<feature type="domain" description="DUF58" evidence="2">
    <location>
        <begin position="201"/>
        <end position="322"/>
    </location>
</feature>
<dbReference type="AlphaFoldDB" id="A0A1G5RRY0"/>
<dbReference type="EMBL" id="FMWL01000001">
    <property type="protein sequence ID" value="SCZ76608.1"/>
    <property type="molecule type" value="Genomic_DNA"/>
</dbReference>
<dbReference type="Pfam" id="PF01882">
    <property type="entry name" value="DUF58"/>
    <property type="match status" value="1"/>
</dbReference>
<keyword evidence="4" id="KW-1185">Reference proteome</keyword>
<feature type="transmembrane region" description="Helical" evidence="1">
    <location>
        <begin position="12"/>
        <end position="28"/>
    </location>
</feature>
<dbReference type="RefSeq" id="WP_092589134.1">
    <property type="nucleotide sequence ID" value="NZ_FMWL01000001.1"/>
</dbReference>
<dbReference type="InterPro" id="IPR002881">
    <property type="entry name" value="DUF58"/>
</dbReference>
<dbReference type="STRING" id="1120920.SAMN03080599_00327"/>
<evidence type="ECO:0000313" key="4">
    <source>
        <dbReference type="Proteomes" id="UP000199208"/>
    </source>
</evidence>
<evidence type="ECO:0000313" key="3">
    <source>
        <dbReference type="EMBL" id="SCZ76608.1"/>
    </source>
</evidence>
<dbReference type="PANTHER" id="PTHR34351">
    <property type="entry name" value="SLR1927 PROTEIN-RELATED"/>
    <property type="match status" value="1"/>
</dbReference>
<protein>
    <submittedName>
        <fullName evidence="3">Uncharacterized conserved protein, DUF58 family, contains vWF domain</fullName>
    </submittedName>
</protein>
<keyword evidence="1" id="KW-0812">Transmembrane</keyword>
<evidence type="ECO:0000256" key="1">
    <source>
        <dbReference type="SAM" id="Phobius"/>
    </source>
</evidence>